<dbReference type="InterPro" id="IPR001763">
    <property type="entry name" value="Rhodanese-like_dom"/>
</dbReference>
<evidence type="ECO:0000313" key="3">
    <source>
        <dbReference type="EMBL" id="SBS74973.1"/>
    </source>
</evidence>
<dbReference type="InterPro" id="IPR020936">
    <property type="entry name" value="TrhO"/>
</dbReference>
<dbReference type="Gene3D" id="3.30.70.100">
    <property type="match status" value="1"/>
</dbReference>
<accession>A0A1Y5P8G1</accession>
<dbReference type="RefSeq" id="WP_295578083.1">
    <property type="nucleotide sequence ID" value="NZ_FLQR01000012.1"/>
</dbReference>
<reference evidence="3" key="1">
    <citation type="submission" date="2016-03" db="EMBL/GenBank/DDBJ databases">
        <authorList>
            <person name="Ploux O."/>
        </authorList>
    </citation>
    <scope>NUCLEOTIDE SEQUENCE</scope>
    <source>
        <strain evidence="3">UC1</strain>
    </source>
</reference>
<dbReference type="InterPro" id="IPR036873">
    <property type="entry name" value="Rhodanese-like_dom_sf"/>
</dbReference>
<dbReference type="PROSITE" id="PS50206">
    <property type="entry name" value="RHODANESE_3"/>
    <property type="match status" value="1"/>
</dbReference>
<sequence>MASVLNVSAYLFTQIDDPAALRPILRERAEAAGLAGTIILAEEGINLFLAGAEADLRGFLRMLRVDGRFAALTTKESWSEEQPFRRMLVKHKREIIRMDHPTIQPAAGRAPAVAPGTLRRWLDQGHDDAGREVVLLDTRNAFEVDYGTFDGALDWRIERFTQFPGAARAHRAELADKTVVSFCTGGIRCEKAAIHLRESGVDAYQLDGGILGYFEHAGGAHFRGDCFVFDAREALTPALTPVSPSPSSPSPSSPSPSSTSPSSANHYGLAEPTQDSRESSRGSANPHGYVRASATAGLARTPEIETLAGAAGGRR</sequence>
<organism evidence="3">
    <name type="scientific">uncultured Microbacterium sp</name>
    <dbReference type="NCBI Taxonomy" id="191216"/>
    <lineage>
        <taxon>Bacteria</taxon>
        <taxon>Bacillati</taxon>
        <taxon>Actinomycetota</taxon>
        <taxon>Actinomycetes</taxon>
        <taxon>Micrococcales</taxon>
        <taxon>Microbacteriaceae</taxon>
        <taxon>Microbacterium</taxon>
        <taxon>environmental samples</taxon>
    </lineage>
</organism>
<feature type="compositionally biased region" description="Pro residues" evidence="1">
    <location>
        <begin position="243"/>
        <end position="254"/>
    </location>
</feature>
<proteinExistence type="predicted"/>
<dbReference type="InterPro" id="IPR040503">
    <property type="entry name" value="TRHO_N"/>
</dbReference>
<feature type="region of interest" description="Disordered" evidence="1">
    <location>
        <begin position="239"/>
        <end position="315"/>
    </location>
</feature>
<evidence type="ECO:0000259" key="2">
    <source>
        <dbReference type="PROSITE" id="PS50206"/>
    </source>
</evidence>
<evidence type="ECO:0000256" key="1">
    <source>
        <dbReference type="SAM" id="MobiDB-lite"/>
    </source>
</evidence>
<name>A0A1Y5P8G1_9MICO</name>
<dbReference type="AlphaFoldDB" id="A0A1Y5P8G1"/>
<dbReference type="PANTHER" id="PTHR43268">
    <property type="entry name" value="THIOSULFATE SULFURTRANSFERASE/RHODANESE-LIKE DOMAIN-CONTAINING PROTEIN 2"/>
    <property type="match status" value="1"/>
</dbReference>
<dbReference type="EMBL" id="FLQR01000012">
    <property type="protein sequence ID" value="SBS74973.1"/>
    <property type="molecule type" value="Genomic_DNA"/>
</dbReference>
<protein>
    <recommendedName>
        <fullName evidence="2">Rhodanese domain-containing protein</fullName>
    </recommendedName>
</protein>
<feature type="domain" description="Rhodanese" evidence="2">
    <location>
        <begin position="129"/>
        <end position="222"/>
    </location>
</feature>
<dbReference type="SMART" id="SM00450">
    <property type="entry name" value="RHOD"/>
    <property type="match status" value="1"/>
</dbReference>
<dbReference type="SUPFAM" id="SSF52821">
    <property type="entry name" value="Rhodanese/Cell cycle control phosphatase"/>
    <property type="match status" value="1"/>
</dbReference>
<dbReference type="PANTHER" id="PTHR43268:SF3">
    <property type="entry name" value="RHODANESE-LIKE DOMAIN-CONTAINING PROTEIN 7-RELATED"/>
    <property type="match status" value="1"/>
</dbReference>
<gene>
    <name evidence="3" type="ORF">MIPYR_80082</name>
</gene>
<dbReference type="Pfam" id="PF00581">
    <property type="entry name" value="Rhodanese"/>
    <property type="match status" value="1"/>
</dbReference>
<dbReference type="Pfam" id="PF17773">
    <property type="entry name" value="UPF0176_N"/>
    <property type="match status" value="1"/>
</dbReference>
<dbReference type="Gene3D" id="3.40.250.10">
    <property type="entry name" value="Rhodanese-like domain"/>
    <property type="match status" value="1"/>
</dbReference>
<dbReference type="NCBIfam" id="NF003703">
    <property type="entry name" value="PRK05320.1"/>
    <property type="match status" value="1"/>
</dbReference>